<keyword evidence="3" id="KW-1185">Reference proteome</keyword>
<feature type="compositionally biased region" description="Basic residues" evidence="1">
    <location>
        <begin position="79"/>
        <end position="95"/>
    </location>
</feature>
<organism evidence="2 3">
    <name type="scientific">Tanacetum coccineum</name>
    <dbReference type="NCBI Taxonomy" id="301880"/>
    <lineage>
        <taxon>Eukaryota</taxon>
        <taxon>Viridiplantae</taxon>
        <taxon>Streptophyta</taxon>
        <taxon>Embryophyta</taxon>
        <taxon>Tracheophyta</taxon>
        <taxon>Spermatophyta</taxon>
        <taxon>Magnoliopsida</taxon>
        <taxon>eudicotyledons</taxon>
        <taxon>Gunneridae</taxon>
        <taxon>Pentapetalae</taxon>
        <taxon>asterids</taxon>
        <taxon>campanulids</taxon>
        <taxon>Asterales</taxon>
        <taxon>Asteraceae</taxon>
        <taxon>Asteroideae</taxon>
        <taxon>Anthemideae</taxon>
        <taxon>Anthemidinae</taxon>
        <taxon>Tanacetum</taxon>
    </lineage>
</organism>
<evidence type="ECO:0000256" key="1">
    <source>
        <dbReference type="SAM" id="MobiDB-lite"/>
    </source>
</evidence>
<sequence length="371" mass="43723">MIAERKRLFIAHRAAEQRSKPPTKTHMRNIMCTYLKNMGGYKHNQLKGKSYEEIQKLFDKTYKQVNSFVPMASDDKEKGSKKKAGGSRKKTLAKKRAGEKQSEESSKRQKMEDDAEKEELRAHLDIILGDDVAKMLDDFDRQDMLDLYRLVKERFETASLEGYDRLLWGDLITVFEPKKTYPLTQEMLSRMLNGKLEILNLTSSLGVQDPFTSTIKHRAGYQEYTIAEQDFKNLYPSDFEDLNLLLLQGWDATSIEYKHDYTIIETPRTVVFPVSNNEWKIMRFNEIYKFSDGTLTNILEALDYRVKEYKVNQFNPGMKTRFWTAKDVIRSKEFIHAIERRLKIRRIFRNLECFVGGRVQDIDYRLLQRTK</sequence>
<evidence type="ECO:0000313" key="2">
    <source>
        <dbReference type="EMBL" id="GJT53061.1"/>
    </source>
</evidence>
<reference evidence="2" key="1">
    <citation type="journal article" date="2022" name="Int. J. Mol. Sci.">
        <title>Draft Genome of Tanacetum Coccineum: Genomic Comparison of Closely Related Tanacetum-Family Plants.</title>
        <authorList>
            <person name="Yamashiro T."/>
            <person name="Shiraishi A."/>
            <person name="Nakayama K."/>
            <person name="Satake H."/>
        </authorList>
    </citation>
    <scope>NUCLEOTIDE SEQUENCE</scope>
</reference>
<reference evidence="2" key="2">
    <citation type="submission" date="2022-01" db="EMBL/GenBank/DDBJ databases">
        <authorList>
            <person name="Yamashiro T."/>
            <person name="Shiraishi A."/>
            <person name="Satake H."/>
            <person name="Nakayama K."/>
        </authorList>
    </citation>
    <scope>NUCLEOTIDE SEQUENCE</scope>
</reference>
<dbReference type="Proteomes" id="UP001151760">
    <property type="component" value="Unassembled WGS sequence"/>
</dbReference>
<protein>
    <submittedName>
        <fullName evidence="2">Uncharacterized protein</fullName>
    </submittedName>
</protein>
<feature type="compositionally biased region" description="Basic and acidic residues" evidence="1">
    <location>
        <begin position="96"/>
        <end position="116"/>
    </location>
</feature>
<comment type="caution">
    <text evidence="2">The sequence shown here is derived from an EMBL/GenBank/DDBJ whole genome shotgun (WGS) entry which is preliminary data.</text>
</comment>
<accession>A0ABQ5EQ11</accession>
<gene>
    <name evidence="2" type="ORF">Tco_0988115</name>
</gene>
<name>A0ABQ5EQ11_9ASTR</name>
<proteinExistence type="predicted"/>
<evidence type="ECO:0000313" key="3">
    <source>
        <dbReference type="Proteomes" id="UP001151760"/>
    </source>
</evidence>
<feature type="region of interest" description="Disordered" evidence="1">
    <location>
        <begin position="69"/>
        <end position="116"/>
    </location>
</feature>
<dbReference type="EMBL" id="BQNB010016553">
    <property type="protein sequence ID" value="GJT53061.1"/>
    <property type="molecule type" value="Genomic_DNA"/>
</dbReference>